<evidence type="ECO:0000313" key="6">
    <source>
        <dbReference type="EMBL" id="KYG85491.1"/>
    </source>
</evidence>
<dbReference type="Pfam" id="PF21993">
    <property type="entry name" value="TetR_C_13_2"/>
    <property type="match status" value="1"/>
</dbReference>
<feature type="DNA-binding region" description="H-T-H motif" evidence="4">
    <location>
        <begin position="25"/>
        <end position="44"/>
    </location>
</feature>
<feature type="domain" description="HTH tetR-type" evidence="5">
    <location>
        <begin position="2"/>
        <end position="62"/>
    </location>
</feature>
<comment type="caution">
    <text evidence="6">The sequence shown here is derived from an EMBL/GenBank/DDBJ whole genome shotgun (WGS) entry which is preliminary data.</text>
</comment>
<dbReference type="InterPro" id="IPR001647">
    <property type="entry name" value="HTH_TetR"/>
</dbReference>
<dbReference type="Pfam" id="PF00440">
    <property type="entry name" value="TetR_N"/>
    <property type="match status" value="1"/>
</dbReference>
<dbReference type="InterPro" id="IPR009057">
    <property type="entry name" value="Homeodomain-like_sf"/>
</dbReference>
<keyword evidence="2 4" id="KW-0238">DNA-binding</keyword>
<dbReference type="PANTHER" id="PTHR47506:SF3">
    <property type="entry name" value="HTH-TYPE TRANSCRIPTIONAL REGULATOR LMRA"/>
    <property type="match status" value="1"/>
</dbReference>
<proteinExistence type="predicted"/>
<evidence type="ECO:0000256" key="1">
    <source>
        <dbReference type="ARBA" id="ARBA00023015"/>
    </source>
</evidence>
<dbReference type="PANTHER" id="PTHR47506">
    <property type="entry name" value="TRANSCRIPTIONAL REGULATORY PROTEIN"/>
    <property type="match status" value="1"/>
</dbReference>
<dbReference type="GO" id="GO:0003677">
    <property type="term" value="F:DNA binding"/>
    <property type="evidence" value="ECO:0007669"/>
    <property type="project" value="UniProtKB-UniRule"/>
</dbReference>
<dbReference type="STRING" id="1914963.AWW67_15290"/>
<dbReference type="AlphaFoldDB" id="A0A150Y3E5"/>
<dbReference type="RefSeq" id="WP_062299962.1">
    <property type="nucleotide sequence ID" value="NZ_LRPB01000003.1"/>
</dbReference>
<dbReference type="PROSITE" id="PS50977">
    <property type="entry name" value="HTH_TETR_2"/>
    <property type="match status" value="1"/>
</dbReference>
<keyword evidence="3" id="KW-0804">Transcription</keyword>
<dbReference type="Proteomes" id="UP000075663">
    <property type="component" value="Unassembled WGS sequence"/>
</dbReference>
<evidence type="ECO:0000256" key="2">
    <source>
        <dbReference type="ARBA" id="ARBA00023125"/>
    </source>
</evidence>
<dbReference type="SUPFAM" id="SSF48498">
    <property type="entry name" value="Tetracyclin repressor-like, C-terminal domain"/>
    <property type="match status" value="1"/>
</dbReference>
<evidence type="ECO:0000313" key="7">
    <source>
        <dbReference type="Proteomes" id="UP000075663"/>
    </source>
</evidence>
<name>A0A150Y3E5_9BACT</name>
<gene>
    <name evidence="6" type="ORF">AWW67_15290</name>
</gene>
<dbReference type="InterPro" id="IPR054156">
    <property type="entry name" value="YxaF_TetR_C"/>
</dbReference>
<dbReference type="InterPro" id="IPR036271">
    <property type="entry name" value="Tet_transcr_reg_TetR-rel_C_sf"/>
</dbReference>
<keyword evidence="1" id="KW-0805">Transcription regulation</keyword>
<evidence type="ECO:0000256" key="3">
    <source>
        <dbReference type="ARBA" id="ARBA00023163"/>
    </source>
</evidence>
<accession>A0A150Y3E5</accession>
<dbReference type="EMBL" id="LRPB01000003">
    <property type="protein sequence ID" value="KYG85491.1"/>
    <property type="molecule type" value="Genomic_DNA"/>
</dbReference>
<dbReference type="SUPFAM" id="SSF46689">
    <property type="entry name" value="Homeodomain-like"/>
    <property type="match status" value="1"/>
</dbReference>
<organism evidence="6 7">
    <name type="scientific">Roseivirga seohaensis</name>
    <dbReference type="NCBI Taxonomy" id="1914963"/>
    <lineage>
        <taxon>Bacteria</taxon>
        <taxon>Pseudomonadati</taxon>
        <taxon>Bacteroidota</taxon>
        <taxon>Cytophagia</taxon>
        <taxon>Cytophagales</taxon>
        <taxon>Roseivirgaceae</taxon>
        <taxon>Roseivirga</taxon>
    </lineage>
</organism>
<evidence type="ECO:0000256" key="4">
    <source>
        <dbReference type="PROSITE-ProRule" id="PRU00335"/>
    </source>
</evidence>
<reference evidence="6 7" key="1">
    <citation type="submission" date="2016-01" db="EMBL/GenBank/DDBJ databases">
        <title>Genome sequencing of Roseivirga seohaensis SW-152.</title>
        <authorList>
            <person name="Selvaratnam C."/>
            <person name="Thevarajoo S."/>
            <person name="Goh K.M."/>
            <person name="Ee R."/>
            <person name="Chan K.-G."/>
            <person name="Chong C.S."/>
        </authorList>
    </citation>
    <scope>NUCLEOTIDE SEQUENCE [LARGE SCALE GENOMIC DNA]</scope>
    <source>
        <strain evidence="6 7">SW-152</strain>
    </source>
</reference>
<evidence type="ECO:0000259" key="5">
    <source>
        <dbReference type="PROSITE" id="PS50977"/>
    </source>
</evidence>
<protein>
    <recommendedName>
        <fullName evidence="5">HTH tetR-type domain-containing protein</fullName>
    </recommendedName>
</protein>
<sequence>MLSTKDKLIQVTAGLIRRKGYSGTGISEVLKEVGVPKGSLYHHFPDGKNGLIRQAIQYGGEAQMLKYGEALRGKPALEGLSAMVDVMINDLLESDYKDACPITAVAVVATSMDEDIRLACENIFKGWQENLAGYLERRGVSKANQKAEQLYAMFEGAFVLSQAHKDVKYLKNQKIYIPIILNS</sequence>
<dbReference type="Gene3D" id="1.10.357.10">
    <property type="entry name" value="Tetracycline Repressor, domain 2"/>
    <property type="match status" value="1"/>
</dbReference>